<dbReference type="EnsemblMetazoa" id="G5811.2">
    <property type="protein sequence ID" value="G5811.2:cds"/>
    <property type="gene ID" value="G5811"/>
</dbReference>
<proteinExistence type="inferred from homology"/>
<evidence type="ECO:0000256" key="1">
    <source>
        <dbReference type="ARBA" id="ARBA00008307"/>
    </source>
</evidence>
<evidence type="ECO:0000259" key="3">
    <source>
        <dbReference type="Pfam" id="PF20266"/>
    </source>
</evidence>
<evidence type="ECO:0000259" key="2">
    <source>
        <dbReference type="Pfam" id="PF03281"/>
    </source>
</evidence>
<dbReference type="Gene3D" id="3.30.460.90">
    <property type="match status" value="1"/>
</dbReference>
<dbReference type="PANTHER" id="PTHR10656">
    <property type="entry name" value="CELL FATE DETERMINING PROTEIN MAB21-RELATED"/>
    <property type="match status" value="1"/>
</dbReference>
<dbReference type="InterPro" id="IPR024810">
    <property type="entry name" value="MAB21L/cGLR"/>
</dbReference>
<dbReference type="PANTHER" id="PTHR10656:SF69">
    <property type="entry name" value="MAB-21-LIKE HHH_H2TH-LIKE DOMAIN-CONTAINING PROTEIN"/>
    <property type="match status" value="1"/>
</dbReference>
<dbReference type="SMART" id="SM01265">
    <property type="entry name" value="Mab-21"/>
    <property type="match status" value="1"/>
</dbReference>
<dbReference type="Proteomes" id="UP000005408">
    <property type="component" value="Unassembled WGS sequence"/>
</dbReference>
<dbReference type="Gene3D" id="1.10.1410.40">
    <property type="match status" value="1"/>
</dbReference>
<reference evidence="4" key="1">
    <citation type="submission" date="2022-08" db="UniProtKB">
        <authorList>
            <consortium name="EnsemblMetazoa"/>
        </authorList>
    </citation>
    <scope>IDENTIFICATION</scope>
    <source>
        <strain evidence="4">05x7-T-G4-1.051#20</strain>
    </source>
</reference>
<organism evidence="4 5">
    <name type="scientific">Magallana gigas</name>
    <name type="common">Pacific oyster</name>
    <name type="synonym">Crassostrea gigas</name>
    <dbReference type="NCBI Taxonomy" id="29159"/>
    <lineage>
        <taxon>Eukaryota</taxon>
        <taxon>Metazoa</taxon>
        <taxon>Spiralia</taxon>
        <taxon>Lophotrochozoa</taxon>
        <taxon>Mollusca</taxon>
        <taxon>Bivalvia</taxon>
        <taxon>Autobranchia</taxon>
        <taxon>Pteriomorphia</taxon>
        <taxon>Ostreida</taxon>
        <taxon>Ostreoidea</taxon>
        <taxon>Ostreidae</taxon>
        <taxon>Magallana</taxon>
    </lineage>
</organism>
<evidence type="ECO:0000313" key="5">
    <source>
        <dbReference type="Proteomes" id="UP000005408"/>
    </source>
</evidence>
<dbReference type="Pfam" id="PF20266">
    <property type="entry name" value="Mab-21_C"/>
    <property type="match status" value="1"/>
</dbReference>
<sequence length="403" mass="46033">MAEKPDSSCDVDRVSGQSITELNDALKDHFLGSEGFASMDGISAKIFPSVFAAIQNCLQKPLQKHPRYTDIEFVWSGSTSEGVNIPNMSRGAGGKVEMELEMDILCVFRGIQVGTTASSPIVMVVQEGTTKGYFLLYVNSPDYRQKWGHFCTIPGSSKRKGEMYLNPLLIVEDMYKQIEHIFGLIPLLKDQFKLEFNPPAVTLRLGGFDNVVVSCDLVVALELPLTKLPNGFFPWLQDQPKWLAEETMQRFRNDNLHLVGKCSPRGQERVEWRLSYNRLEFGLLREIQSKMPLAITCYRIFESIRYWHLNHPGFLHSYYLMMIFLRACHNYPVSSWAEGQMASNILCLLDDLFHCLTTHHLPSYFFPGCNLIEGVHPDFILTSLQTLSKIRRDPMQHIIKLSR</sequence>
<accession>A0A8W8NLP7</accession>
<dbReference type="InterPro" id="IPR046903">
    <property type="entry name" value="Mab-21-like_nuc_Trfase"/>
</dbReference>
<evidence type="ECO:0000313" key="4">
    <source>
        <dbReference type="EnsemblMetazoa" id="G5811.2:cds"/>
    </source>
</evidence>
<dbReference type="EnsemblMetazoa" id="G5811.1">
    <property type="protein sequence ID" value="G5811.1:cds"/>
    <property type="gene ID" value="G5811"/>
</dbReference>
<keyword evidence="5" id="KW-1185">Reference proteome</keyword>
<name>A0A8W8NLP7_MAGGI</name>
<feature type="domain" description="Mab-21-like HhH/H2TH-like" evidence="3">
    <location>
        <begin position="297"/>
        <end position="382"/>
    </location>
</feature>
<dbReference type="Pfam" id="PF03281">
    <property type="entry name" value="Mab-21"/>
    <property type="match status" value="1"/>
</dbReference>
<feature type="domain" description="Mab-21-like nucleotidyltransferase" evidence="2">
    <location>
        <begin position="127"/>
        <end position="285"/>
    </location>
</feature>
<evidence type="ECO:0008006" key="6">
    <source>
        <dbReference type="Google" id="ProtNLM"/>
    </source>
</evidence>
<comment type="similarity">
    <text evidence="1">Belongs to the mab-21 family.</text>
</comment>
<dbReference type="AlphaFoldDB" id="A0A8W8NLP7"/>
<dbReference type="InterPro" id="IPR046906">
    <property type="entry name" value="Mab-21_HhH/H2TH-like"/>
</dbReference>
<protein>
    <recommendedName>
        <fullName evidence="6">Mab-21-like HhH/H2TH-like domain-containing protein</fullName>
    </recommendedName>
</protein>